<dbReference type="Proteomes" id="UP000184300">
    <property type="component" value="Unassembled WGS sequence"/>
</dbReference>
<protein>
    <recommendedName>
        <fullName evidence="6">SAM domain-containing protein</fullName>
    </recommendedName>
</protein>
<evidence type="ECO:0000313" key="4">
    <source>
        <dbReference type="EMBL" id="OJJ89389.1"/>
    </source>
</evidence>
<dbReference type="InterPro" id="IPR001660">
    <property type="entry name" value="SAM"/>
</dbReference>
<dbReference type="RefSeq" id="XP_022406051.1">
    <property type="nucleotide sequence ID" value="XM_022545391.1"/>
</dbReference>
<organism evidence="4 5">
    <name type="scientific">Aspergillus glaucus CBS 516.65</name>
    <dbReference type="NCBI Taxonomy" id="1160497"/>
    <lineage>
        <taxon>Eukaryota</taxon>
        <taxon>Fungi</taxon>
        <taxon>Dikarya</taxon>
        <taxon>Ascomycota</taxon>
        <taxon>Pezizomycotina</taxon>
        <taxon>Eurotiomycetes</taxon>
        <taxon>Eurotiomycetidae</taxon>
        <taxon>Eurotiales</taxon>
        <taxon>Aspergillaceae</taxon>
        <taxon>Aspergillus</taxon>
        <taxon>Aspergillus subgen. Aspergillus</taxon>
    </lineage>
</organism>
<evidence type="ECO:0000313" key="5">
    <source>
        <dbReference type="Proteomes" id="UP000184300"/>
    </source>
</evidence>
<feature type="compositionally biased region" description="Acidic residues" evidence="1">
    <location>
        <begin position="41"/>
        <end position="59"/>
    </location>
</feature>
<dbReference type="CDD" id="cd09535">
    <property type="entry name" value="SAM_BOI-like_fungal"/>
    <property type="match status" value="1"/>
</dbReference>
<dbReference type="GeneID" id="34461652"/>
<keyword evidence="5" id="KW-1185">Reference proteome</keyword>
<feature type="region of interest" description="Disordered" evidence="1">
    <location>
        <begin position="480"/>
        <end position="522"/>
    </location>
</feature>
<dbReference type="InterPro" id="IPR001849">
    <property type="entry name" value="PH_domain"/>
</dbReference>
<reference evidence="5" key="1">
    <citation type="journal article" date="2017" name="Genome Biol.">
        <title>Comparative genomics reveals high biological diversity and specific adaptations in the industrially and medically important fungal genus Aspergillus.</title>
        <authorList>
            <person name="de Vries R.P."/>
            <person name="Riley R."/>
            <person name="Wiebenga A."/>
            <person name="Aguilar-Osorio G."/>
            <person name="Amillis S."/>
            <person name="Uchima C.A."/>
            <person name="Anderluh G."/>
            <person name="Asadollahi M."/>
            <person name="Askin M."/>
            <person name="Barry K."/>
            <person name="Battaglia E."/>
            <person name="Bayram O."/>
            <person name="Benocci T."/>
            <person name="Braus-Stromeyer S.A."/>
            <person name="Caldana C."/>
            <person name="Canovas D."/>
            <person name="Cerqueira G.C."/>
            <person name="Chen F."/>
            <person name="Chen W."/>
            <person name="Choi C."/>
            <person name="Clum A."/>
            <person name="Dos Santos R.A."/>
            <person name="Damasio A.R."/>
            <person name="Diallinas G."/>
            <person name="Emri T."/>
            <person name="Fekete E."/>
            <person name="Flipphi M."/>
            <person name="Freyberg S."/>
            <person name="Gallo A."/>
            <person name="Gournas C."/>
            <person name="Habgood R."/>
            <person name="Hainaut M."/>
            <person name="Harispe M.L."/>
            <person name="Henrissat B."/>
            <person name="Hilden K.S."/>
            <person name="Hope R."/>
            <person name="Hossain A."/>
            <person name="Karabika E."/>
            <person name="Karaffa L."/>
            <person name="Karanyi Z."/>
            <person name="Krasevec N."/>
            <person name="Kuo A."/>
            <person name="Kusch H."/>
            <person name="LaButti K."/>
            <person name="Lagendijk E.L."/>
            <person name="Lapidus A."/>
            <person name="Levasseur A."/>
            <person name="Lindquist E."/>
            <person name="Lipzen A."/>
            <person name="Logrieco A.F."/>
            <person name="MacCabe A."/>
            <person name="Maekelae M.R."/>
            <person name="Malavazi I."/>
            <person name="Melin P."/>
            <person name="Meyer V."/>
            <person name="Mielnichuk N."/>
            <person name="Miskei M."/>
            <person name="Molnar A.P."/>
            <person name="Mule G."/>
            <person name="Ngan C.Y."/>
            <person name="Orejas M."/>
            <person name="Orosz E."/>
            <person name="Ouedraogo J.P."/>
            <person name="Overkamp K.M."/>
            <person name="Park H.-S."/>
            <person name="Perrone G."/>
            <person name="Piumi F."/>
            <person name="Punt P.J."/>
            <person name="Ram A.F."/>
            <person name="Ramon A."/>
            <person name="Rauscher S."/>
            <person name="Record E."/>
            <person name="Riano-Pachon D.M."/>
            <person name="Robert V."/>
            <person name="Roehrig J."/>
            <person name="Ruller R."/>
            <person name="Salamov A."/>
            <person name="Salih N.S."/>
            <person name="Samson R.A."/>
            <person name="Sandor E."/>
            <person name="Sanguinetti M."/>
            <person name="Schuetze T."/>
            <person name="Sepcic K."/>
            <person name="Shelest E."/>
            <person name="Sherlock G."/>
            <person name="Sophianopoulou V."/>
            <person name="Squina F.M."/>
            <person name="Sun H."/>
            <person name="Susca A."/>
            <person name="Todd R.B."/>
            <person name="Tsang A."/>
            <person name="Unkles S.E."/>
            <person name="van de Wiele N."/>
            <person name="van Rossen-Uffink D."/>
            <person name="Oliveira J.V."/>
            <person name="Vesth T.C."/>
            <person name="Visser J."/>
            <person name="Yu J.-H."/>
            <person name="Zhou M."/>
            <person name="Andersen M.R."/>
            <person name="Archer D.B."/>
            <person name="Baker S.E."/>
            <person name="Benoit I."/>
            <person name="Brakhage A.A."/>
            <person name="Braus G.H."/>
            <person name="Fischer R."/>
            <person name="Frisvad J.C."/>
            <person name="Goldman G.H."/>
            <person name="Houbraken J."/>
            <person name="Oakley B."/>
            <person name="Pocsi I."/>
            <person name="Scazzocchio C."/>
            <person name="Seiboth B."/>
            <person name="vanKuyk P.A."/>
            <person name="Wortman J."/>
            <person name="Dyer P.S."/>
            <person name="Grigoriev I.V."/>
        </authorList>
    </citation>
    <scope>NUCLEOTIDE SEQUENCE [LARGE SCALE GENOMIC DNA]</scope>
    <source>
        <strain evidence="5">CBS 516.65</strain>
    </source>
</reference>
<dbReference type="EMBL" id="KV878888">
    <property type="protein sequence ID" value="OJJ89389.1"/>
    <property type="molecule type" value="Genomic_DNA"/>
</dbReference>
<feature type="compositionally biased region" description="Polar residues" evidence="1">
    <location>
        <begin position="418"/>
        <end position="441"/>
    </location>
</feature>
<name>A0A1L9VZS8_ASPGL</name>
<feature type="compositionally biased region" description="Polar residues" evidence="1">
    <location>
        <begin position="70"/>
        <end position="80"/>
    </location>
</feature>
<dbReference type="Pfam" id="PF00169">
    <property type="entry name" value="PH"/>
    <property type="match status" value="1"/>
</dbReference>
<gene>
    <name evidence="4" type="ORF">ASPGLDRAFT_41360</name>
</gene>
<dbReference type="PROSITE" id="PS50105">
    <property type="entry name" value="SAM_DOMAIN"/>
    <property type="match status" value="1"/>
</dbReference>
<dbReference type="SUPFAM" id="SSF47769">
    <property type="entry name" value="SAM/Pointed domain"/>
    <property type="match status" value="1"/>
</dbReference>
<proteinExistence type="predicted"/>
<dbReference type="InterPro" id="IPR013761">
    <property type="entry name" value="SAM/pointed_sf"/>
</dbReference>
<evidence type="ECO:0000256" key="1">
    <source>
        <dbReference type="SAM" id="MobiDB-lite"/>
    </source>
</evidence>
<feature type="region of interest" description="Disordered" evidence="1">
    <location>
        <begin position="189"/>
        <end position="232"/>
    </location>
</feature>
<evidence type="ECO:0000259" key="3">
    <source>
        <dbReference type="PROSITE" id="PS50105"/>
    </source>
</evidence>
<dbReference type="SUPFAM" id="SSF50729">
    <property type="entry name" value="PH domain-like"/>
    <property type="match status" value="1"/>
</dbReference>
<feature type="domain" description="SAM" evidence="3">
    <location>
        <begin position="245"/>
        <end position="309"/>
    </location>
</feature>
<feature type="domain" description="PH" evidence="2">
    <location>
        <begin position="690"/>
        <end position="828"/>
    </location>
</feature>
<evidence type="ECO:0000259" key="2">
    <source>
        <dbReference type="PROSITE" id="PS50003"/>
    </source>
</evidence>
<dbReference type="SMART" id="SM00454">
    <property type="entry name" value="SAM"/>
    <property type="match status" value="1"/>
</dbReference>
<dbReference type="VEuPathDB" id="FungiDB:ASPGLDRAFT_41360"/>
<accession>A0A1L9VZS8</accession>
<dbReference type="OrthoDB" id="422827at2759"/>
<feature type="region of interest" description="Disordered" evidence="1">
    <location>
        <begin position="135"/>
        <end position="158"/>
    </location>
</feature>
<dbReference type="Gene3D" id="2.30.29.30">
    <property type="entry name" value="Pleckstrin-homology domain (PH domain)/Phosphotyrosine-binding domain (PTB)"/>
    <property type="match status" value="1"/>
</dbReference>
<dbReference type="SMART" id="SM00233">
    <property type="entry name" value="PH"/>
    <property type="match status" value="1"/>
</dbReference>
<dbReference type="InterPro" id="IPR011993">
    <property type="entry name" value="PH-like_dom_sf"/>
</dbReference>
<sequence>MNSLRDRRRAVPASLDMKNTKQCYPPRAIAVAQRPVSDATDFYDTEFEMSDSEGEDEDESPRMSMDSFGYDSNSSLSTADPPTPDNLSERAYDPKDDSLVRGPSGPHLFRASLSSAGSAPTTEVDLYLERSPVNSQFPSTSTASQFPSSTASGFPSSMASGFPSSMASGFPSSTASGFPSSTASKFPLTTASGMPSSTTSQFPSTATGSQFTETPSRLTFSQYGPKPSTMHPDVSHVEEEEIRNWTPSQVAYWLYIAGYDDSTIEKFIINDITGTVLLSLQIDDLKELDIMSFGKRRQLINSIDHLRNTMRKTIHQQQEGSDHDYSSSPRSSKGRSYRASVSPAGEILSPARYEDGDKVTPGELVSIVGIEQLLPKPHSCSKGEDCPKYQRRQRQIEKIMAENPGAVVLPGGMMLTGNPGNPETAQNMLRPQSDAQPSVVASSDVFGPAQEAPQLSEEALSEVEKDDPRERMRKFLHFQHVSSPDKPSPEPLEEPEQQQPLPPMQDQTALSSMPPVEPASSLSPPNFRIPHVAANLRNLPKLTIPADSDSDELTTATATALRTITPGVANVYGSPTATQEYGPFSTYRQGTPFSEMDVPVTAIPNGPVARETSQSVPPDMRYGDLLLQASQVPVMRSASTRPKMAPPLRRVHEGRPLTPIEAPSDLDHTPRLQSQAATSSANPVLASDPDVTRSGWMKKRKTTRILRHEWQDAHFTLRGTNLAMHKEEANAHRNSRALDNIDVDDYAVACSSLATSSKLTAAFKKSILRSGNQPGSDQAAFAFSLVPTPKEAEKKTLFHNNLPKSHHFAVKNREDRIDWMRELMLAKALKKGRDGGSEMQVNGNFI</sequence>
<feature type="region of interest" description="Disordered" evidence="1">
    <location>
        <begin position="634"/>
        <end position="691"/>
    </location>
</feature>
<feature type="region of interest" description="Disordered" evidence="1">
    <location>
        <begin position="313"/>
        <end position="342"/>
    </location>
</feature>
<dbReference type="PROSITE" id="PS50003">
    <property type="entry name" value="PH_DOMAIN"/>
    <property type="match status" value="1"/>
</dbReference>
<evidence type="ECO:0008006" key="6">
    <source>
        <dbReference type="Google" id="ProtNLM"/>
    </source>
</evidence>
<feature type="compositionally biased region" description="Basic and acidic residues" evidence="1">
    <location>
        <begin position="87"/>
        <end position="99"/>
    </location>
</feature>
<dbReference type="AlphaFoldDB" id="A0A1L9VZS8"/>
<feature type="compositionally biased region" description="Basic residues" evidence="1">
    <location>
        <begin position="1"/>
        <end position="10"/>
    </location>
</feature>
<dbReference type="Gene3D" id="1.10.150.50">
    <property type="entry name" value="Transcription Factor, Ets-1"/>
    <property type="match status" value="1"/>
</dbReference>
<feature type="compositionally biased region" description="Polar residues" evidence="1">
    <location>
        <begin position="671"/>
        <end position="682"/>
    </location>
</feature>
<feature type="compositionally biased region" description="Polar residues" evidence="1">
    <location>
        <begin position="189"/>
        <end position="222"/>
    </location>
</feature>
<dbReference type="Pfam" id="PF07647">
    <property type="entry name" value="SAM_2"/>
    <property type="match status" value="1"/>
</dbReference>
<feature type="region of interest" description="Disordered" evidence="1">
    <location>
        <begin position="1"/>
        <end position="106"/>
    </location>
</feature>
<feature type="region of interest" description="Disordered" evidence="1">
    <location>
        <begin position="418"/>
        <end position="442"/>
    </location>
</feature>